<comment type="caution">
    <text evidence="3">The sequence shown here is derived from an EMBL/GenBank/DDBJ whole genome shotgun (WGS) entry which is preliminary data.</text>
</comment>
<dbReference type="Proteomes" id="UP001200110">
    <property type="component" value="Unassembled WGS sequence"/>
</dbReference>
<keyword evidence="2" id="KW-0812">Transmembrane</keyword>
<evidence type="ECO:0000256" key="2">
    <source>
        <dbReference type="SAM" id="Phobius"/>
    </source>
</evidence>
<dbReference type="RefSeq" id="WP_236999527.1">
    <property type="nucleotide sequence ID" value="NZ_JAKKOR010000013.1"/>
</dbReference>
<protein>
    <recommendedName>
        <fullName evidence="5">Serine/threonine protein kinase</fullName>
    </recommendedName>
</protein>
<evidence type="ECO:0008006" key="5">
    <source>
        <dbReference type="Google" id="ProtNLM"/>
    </source>
</evidence>
<feature type="compositionally biased region" description="Low complexity" evidence="1">
    <location>
        <begin position="49"/>
        <end position="87"/>
    </location>
</feature>
<keyword evidence="2" id="KW-0472">Membrane</keyword>
<sequence>MTYPMPPRGPQRSPWASPAVIVAIVIGVLVLIGGVTGALVYANSHSDETASAGSSSESSSPKPAQSGSTVTVTQQPQQGPTAQDPIPTTAPPPTTSHSSPTVSGADWQGFSGSSARCNADDAAVFVGYTDRSQVVVCQVGSQVGRNYYKGSADGGSIEIGYPTRSGNTFTAVNGGTTYEVSTSALVITPAGDGPHVESMIQAWVD</sequence>
<evidence type="ECO:0000313" key="4">
    <source>
        <dbReference type="Proteomes" id="UP001200110"/>
    </source>
</evidence>
<feature type="transmembrane region" description="Helical" evidence="2">
    <location>
        <begin position="20"/>
        <end position="42"/>
    </location>
</feature>
<keyword evidence="2" id="KW-1133">Transmembrane helix</keyword>
<organism evidence="3 4">
    <name type="scientific">Gordonia liuliyuniae</name>
    <dbReference type="NCBI Taxonomy" id="2911517"/>
    <lineage>
        <taxon>Bacteria</taxon>
        <taxon>Bacillati</taxon>
        <taxon>Actinomycetota</taxon>
        <taxon>Actinomycetes</taxon>
        <taxon>Mycobacteriales</taxon>
        <taxon>Gordoniaceae</taxon>
        <taxon>Gordonia</taxon>
    </lineage>
</organism>
<keyword evidence="4" id="KW-1185">Reference proteome</keyword>
<proteinExistence type="predicted"/>
<reference evidence="3 4" key="1">
    <citation type="submission" date="2022-01" db="EMBL/GenBank/DDBJ databases">
        <authorList>
            <person name="Huang Y."/>
        </authorList>
    </citation>
    <scope>NUCLEOTIDE SEQUENCE [LARGE SCALE GENOMIC DNA]</scope>
    <source>
        <strain evidence="3 4">HY366</strain>
    </source>
</reference>
<evidence type="ECO:0000313" key="3">
    <source>
        <dbReference type="EMBL" id="MCF8590333.1"/>
    </source>
</evidence>
<gene>
    <name evidence="3" type="ORF">L5G33_17905</name>
</gene>
<evidence type="ECO:0000256" key="1">
    <source>
        <dbReference type="SAM" id="MobiDB-lite"/>
    </source>
</evidence>
<name>A0ABS9IXN0_9ACTN</name>
<feature type="region of interest" description="Disordered" evidence="1">
    <location>
        <begin position="48"/>
        <end position="107"/>
    </location>
</feature>
<accession>A0ABS9IXN0</accession>
<dbReference type="EMBL" id="JAKKOR010000013">
    <property type="protein sequence ID" value="MCF8590333.1"/>
    <property type="molecule type" value="Genomic_DNA"/>
</dbReference>